<feature type="transmembrane region" description="Helical" evidence="6">
    <location>
        <begin position="155"/>
        <end position="179"/>
    </location>
</feature>
<dbReference type="Gene3D" id="1.20.1250.20">
    <property type="entry name" value="MFS general substrate transporter like domains"/>
    <property type="match status" value="1"/>
</dbReference>
<feature type="transmembrane region" description="Helical" evidence="6">
    <location>
        <begin position="435"/>
        <end position="453"/>
    </location>
</feature>
<evidence type="ECO:0000313" key="9">
    <source>
        <dbReference type="Proteomes" id="UP000284706"/>
    </source>
</evidence>
<feature type="transmembrane region" description="Helical" evidence="6">
    <location>
        <begin position="120"/>
        <end position="143"/>
    </location>
</feature>
<feature type="transmembrane region" description="Helical" evidence="6">
    <location>
        <begin position="225"/>
        <end position="245"/>
    </location>
</feature>
<feature type="transmembrane region" description="Helical" evidence="6">
    <location>
        <begin position="185"/>
        <end position="205"/>
    </location>
</feature>
<gene>
    <name evidence="8" type="ORF">CVT26_014646</name>
</gene>
<evidence type="ECO:0000256" key="6">
    <source>
        <dbReference type="SAM" id="Phobius"/>
    </source>
</evidence>
<name>A0A409W3G9_9AGAR</name>
<dbReference type="Proteomes" id="UP000284706">
    <property type="component" value="Unassembled WGS sequence"/>
</dbReference>
<feature type="transmembrane region" description="Helical" evidence="6">
    <location>
        <begin position="388"/>
        <end position="414"/>
    </location>
</feature>
<keyword evidence="4 6" id="KW-1133">Transmembrane helix</keyword>
<dbReference type="SUPFAM" id="SSF103473">
    <property type="entry name" value="MFS general substrate transporter"/>
    <property type="match status" value="1"/>
</dbReference>
<comment type="caution">
    <text evidence="8">The sequence shown here is derived from an EMBL/GenBank/DDBJ whole genome shotgun (WGS) entry which is preliminary data.</text>
</comment>
<feature type="domain" description="Major facilitator superfamily (MFS) profile" evidence="7">
    <location>
        <begin position="30"/>
        <end position="458"/>
    </location>
</feature>
<dbReference type="InParanoid" id="A0A409W3G9"/>
<keyword evidence="5 6" id="KW-0472">Membrane</keyword>
<dbReference type="GO" id="GO:0016020">
    <property type="term" value="C:membrane"/>
    <property type="evidence" value="ECO:0007669"/>
    <property type="project" value="UniProtKB-SubCell"/>
</dbReference>
<feature type="transmembrane region" description="Helical" evidence="6">
    <location>
        <begin position="357"/>
        <end position="382"/>
    </location>
</feature>
<feature type="transmembrane region" description="Helical" evidence="6">
    <location>
        <begin position="257"/>
        <end position="274"/>
    </location>
</feature>
<dbReference type="InterPro" id="IPR036259">
    <property type="entry name" value="MFS_trans_sf"/>
</dbReference>
<evidence type="ECO:0000256" key="4">
    <source>
        <dbReference type="ARBA" id="ARBA00022989"/>
    </source>
</evidence>
<feature type="transmembrane region" description="Helical" evidence="6">
    <location>
        <begin position="327"/>
        <end position="345"/>
    </location>
</feature>
<dbReference type="PROSITE" id="PS50850">
    <property type="entry name" value="MFS"/>
    <property type="match status" value="1"/>
</dbReference>
<evidence type="ECO:0000256" key="3">
    <source>
        <dbReference type="ARBA" id="ARBA00022692"/>
    </source>
</evidence>
<evidence type="ECO:0000256" key="2">
    <source>
        <dbReference type="ARBA" id="ARBA00022448"/>
    </source>
</evidence>
<dbReference type="STRING" id="231916.A0A409W3G9"/>
<feature type="transmembrane region" description="Helical" evidence="6">
    <location>
        <begin position="295"/>
        <end position="321"/>
    </location>
</feature>
<proteinExistence type="predicted"/>
<dbReference type="InterPro" id="IPR020846">
    <property type="entry name" value="MFS_dom"/>
</dbReference>
<dbReference type="PANTHER" id="PTHR42718:SF9">
    <property type="entry name" value="MAJOR FACILITATOR SUPERFAMILY MULTIDRUG TRANSPORTER MFSC"/>
    <property type="match status" value="1"/>
</dbReference>
<dbReference type="AlphaFoldDB" id="A0A409W3G9"/>
<dbReference type="GO" id="GO:0022857">
    <property type="term" value="F:transmembrane transporter activity"/>
    <property type="evidence" value="ECO:0007669"/>
    <property type="project" value="InterPro"/>
</dbReference>
<reference evidence="8 9" key="1">
    <citation type="journal article" date="2018" name="Evol. Lett.">
        <title>Horizontal gene cluster transfer increased hallucinogenic mushroom diversity.</title>
        <authorList>
            <person name="Reynolds H.T."/>
            <person name="Vijayakumar V."/>
            <person name="Gluck-Thaler E."/>
            <person name="Korotkin H.B."/>
            <person name="Matheny P.B."/>
            <person name="Slot J.C."/>
        </authorList>
    </citation>
    <scope>NUCLEOTIDE SEQUENCE [LARGE SCALE GENOMIC DNA]</scope>
    <source>
        <strain evidence="8 9">SRW20</strain>
    </source>
</reference>
<dbReference type="PANTHER" id="PTHR42718">
    <property type="entry name" value="MAJOR FACILITATOR SUPERFAMILY MULTIDRUG TRANSPORTER MFSC"/>
    <property type="match status" value="1"/>
</dbReference>
<sequence>MSSVEKLNILELTKADGVLASLGTARKGALLTVVCIAQFLDTFSNSSLFSAIPPICQQLGISNSDSVWLQSGYQLTFAALLLISGRLSDLYNPKWVFIVGGTSFGCLSLGGGFVRAEVPLLVLRALMGIGAALTVPSAMHMIIHLYPDPTSQSKAIGVFSTSGALGNMFGLIIGAILTSFASWPWVFYFMAILGILESIAVYFICPAIPRPKSSAFEKAKRFQRLDIFGVGLFTASLILFIFAVTSGSSTGWGQARVIAPLVISAVTLAGFFVYEAYIPEYFAAVPPKTWKYENFGILIATALLPYMCLIGIPGTVAATIMQQKLRLKWVIFIGECITIVGSVLLPFADTRQHYWRFAFPGTLIGSGGVLIAFVTANVAIFAATPPEAAGVVAAIFNSSVQLGCAAGIAIVTSIQTSIQATHGGPDSFVGRADGFWFLFAAVCALAVALLIFMKDTIPPLSQGPRAPATADSEEVLETGKIEKASDVEVQVQRTDEMAS</sequence>
<organism evidence="8 9">
    <name type="scientific">Gymnopilus dilepis</name>
    <dbReference type="NCBI Taxonomy" id="231916"/>
    <lineage>
        <taxon>Eukaryota</taxon>
        <taxon>Fungi</taxon>
        <taxon>Dikarya</taxon>
        <taxon>Basidiomycota</taxon>
        <taxon>Agaricomycotina</taxon>
        <taxon>Agaricomycetes</taxon>
        <taxon>Agaricomycetidae</taxon>
        <taxon>Agaricales</taxon>
        <taxon>Agaricineae</taxon>
        <taxon>Hymenogastraceae</taxon>
        <taxon>Gymnopilus</taxon>
    </lineage>
</organism>
<keyword evidence="9" id="KW-1185">Reference proteome</keyword>
<keyword evidence="2" id="KW-0813">Transport</keyword>
<dbReference type="OrthoDB" id="440755at2759"/>
<evidence type="ECO:0000313" key="8">
    <source>
        <dbReference type="EMBL" id="PPQ73080.1"/>
    </source>
</evidence>
<evidence type="ECO:0000256" key="1">
    <source>
        <dbReference type="ARBA" id="ARBA00004141"/>
    </source>
</evidence>
<evidence type="ECO:0000256" key="5">
    <source>
        <dbReference type="ARBA" id="ARBA00023136"/>
    </source>
</evidence>
<protein>
    <recommendedName>
        <fullName evidence="7">Major facilitator superfamily (MFS) profile domain-containing protein</fullName>
    </recommendedName>
</protein>
<dbReference type="InterPro" id="IPR011701">
    <property type="entry name" value="MFS"/>
</dbReference>
<comment type="subcellular location">
    <subcellularLocation>
        <location evidence="1">Membrane</location>
        <topology evidence="1">Multi-pass membrane protein</topology>
    </subcellularLocation>
</comment>
<evidence type="ECO:0000259" key="7">
    <source>
        <dbReference type="PROSITE" id="PS50850"/>
    </source>
</evidence>
<keyword evidence="3 6" id="KW-0812">Transmembrane</keyword>
<dbReference type="Pfam" id="PF07690">
    <property type="entry name" value="MFS_1"/>
    <property type="match status" value="1"/>
</dbReference>
<feature type="transmembrane region" description="Helical" evidence="6">
    <location>
        <begin position="95"/>
        <end position="114"/>
    </location>
</feature>
<dbReference type="EMBL" id="NHYE01005424">
    <property type="protein sequence ID" value="PPQ73080.1"/>
    <property type="molecule type" value="Genomic_DNA"/>
</dbReference>
<accession>A0A409W3G9</accession>